<gene>
    <name evidence="1" type="ORF">PHSY_004451</name>
</gene>
<dbReference type="HOGENOM" id="CLU_2470053_0_0_1"/>
<dbReference type="RefSeq" id="XP_012190454.1">
    <property type="nucleotide sequence ID" value="XM_012335064.1"/>
</dbReference>
<proteinExistence type="predicted"/>
<evidence type="ECO:0000313" key="2">
    <source>
        <dbReference type="Proteomes" id="UP000014071"/>
    </source>
</evidence>
<dbReference type="AlphaFoldDB" id="R9P6L6"/>
<reference evidence="2" key="1">
    <citation type="journal article" date="2013" name="Genome Announc.">
        <title>Draft genome sequence of the basidiomycetous yeast-like fungus Pseudozyma hubeiensis SY62, which produces an abundant amount of the biosurfactant mannosylerythritol lipids.</title>
        <authorList>
            <person name="Konishi M."/>
            <person name="Hatada Y."/>
            <person name="Horiuchi J."/>
        </authorList>
    </citation>
    <scope>NUCLEOTIDE SEQUENCE [LARGE SCALE GENOMIC DNA]</scope>
    <source>
        <strain evidence="2">SY62</strain>
    </source>
</reference>
<dbReference type="Proteomes" id="UP000014071">
    <property type="component" value="Unassembled WGS sequence"/>
</dbReference>
<dbReference type="GeneID" id="24109733"/>
<dbReference type="EMBL" id="DF238808">
    <property type="protein sequence ID" value="GAC96867.1"/>
    <property type="molecule type" value="Genomic_DNA"/>
</dbReference>
<evidence type="ECO:0000313" key="1">
    <source>
        <dbReference type="EMBL" id="GAC96867.1"/>
    </source>
</evidence>
<keyword evidence="2" id="KW-1185">Reference proteome</keyword>
<sequence>MYTTFVPHAVGEGEPISESDSFVTVAQMTDKYVCYARRLPDSVVSRIRSGHALDSRSPMVPRWDGFFGAPFFQSLFDEGMSDKMETNV</sequence>
<organism evidence="1 2">
    <name type="scientific">Pseudozyma hubeiensis (strain SY62)</name>
    <name type="common">Yeast</name>
    <dbReference type="NCBI Taxonomy" id="1305764"/>
    <lineage>
        <taxon>Eukaryota</taxon>
        <taxon>Fungi</taxon>
        <taxon>Dikarya</taxon>
        <taxon>Basidiomycota</taxon>
        <taxon>Ustilaginomycotina</taxon>
        <taxon>Ustilaginomycetes</taxon>
        <taxon>Ustilaginales</taxon>
        <taxon>Ustilaginaceae</taxon>
        <taxon>Pseudozyma</taxon>
    </lineage>
</organism>
<protein>
    <submittedName>
        <fullName evidence="1">Uncharacterized protein</fullName>
    </submittedName>
</protein>
<accession>R9P6L6</accession>
<name>R9P6L6_PSEHS</name>